<keyword evidence="7 11" id="KW-0520">NAD</keyword>
<feature type="binding site" evidence="12">
    <location>
        <position position="273"/>
    </location>
    <ligand>
        <name>glycerol</name>
        <dbReference type="ChEBI" id="CHEBI:17754"/>
    </ligand>
</feature>
<evidence type="ECO:0000256" key="9">
    <source>
        <dbReference type="ARBA" id="ARBA00023209"/>
    </source>
</evidence>
<comment type="similarity">
    <text evidence="11">Belongs to the glycerol-1-phosphate dehydrogenase family.</text>
</comment>
<dbReference type="NCBIfam" id="NF002022">
    <property type="entry name" value="PRK00843.1"/>
    <property type="match status" value="1"/>
</dbReference>
<feature type="binding site" evidence="12">
    <location>
        <position position="193"/>
    </location>
    <ligand>
        <name>glycerol</name>
        <dbReference type="ChEBI" id="CHEBI:17754"/>
    </ligand>
</feature>
<reference evidence="15" key="1">
    <citation type="submission" date="2023-06" db="EMBL/GenBank/DDBJ databases">
        <title>Genome sequence of Methanosarcinaceae archaeon Ag5.</title>
        <authorList>
            <person name="Protasov E."/>
            <person name="Platt K."/>
            <person name="Poehlein A."/>
            <person name="Daniel R."/>
            <person name="Brune A."/>
        </authorList>
    </citation>
    <scope>NUCLEOTIDE SEQUENCE</scope>
    <source>
        <strain evidence="15">Ag5</strain>
    </source>
</reference>
<feature type="binding site" evidence="11 14">
    <location>
        <begin position="141"/>
        <end position="144"/>
    </location>
    <ligand>
        <name>NAD(+)</name>
        <dbReference type="ChEBI" id="CHEBI:57540"/>
    </ligand>
</feature>
<feature type="binding site" evidence="11 14">
    <location>
        <position position="150"/>
    </location>
    <ligand>
        <name>NAD(+)</name>
        <dbReference type="ChEBI" id="CHEBI:57540"/>
    </ligand>
</feature>
<dbReference type="Gene3D" id="3.40.50.1970">
    <property type="match status" value="1"/>
</dbReference>
<evidence type="ECO:0000256" key="5">
    <source>
        <dbReference type="ARBA" id="ARBA00022857"/>
    </source>
</evidence>
<name>A0AAE4MIL8_9EURY</name>
<keyword evidence="1 11" id="KW-0963">Cytoplasm</keyword>
<keyword evidence="2 11" id="KW-0444">Lipid biosynthesis</keyword>
<evidence type="ECO:0000256" key="11">
    <source>
        <dbReference type="HAMAP-Rule" id="MF_00497"/>
    </source>
</evidence>
<feature type="binding site" evidence="11">
    <location>
        <position position="193"/>
    </location>
    <ligand>
        <name>substrate</name>
    </ligand>
</feature>
<feature type="binding site" evidence="11">
    <location>
        <position position="273"/>
    </location>
    <ligand>
        <name>Zn(2+)</name>
        <dbReference type="ChEBI" id="CHEBI:29105"/>
        <note>catalytic</note>
    </ligand>
</feature>
<dbReference type="HAMAP" id="MF_00497_A">
    <property type="entry name" value="G1P_dehydrogenase_A"/>
    <property type="match status" value="1"/>
</dbReference>
<dbReference type="GO" id="GO:0046872">
    <property type="term" value="F:metal ion binding"/>
    <property type="evidence" value="ECO:0007669"/>
    <property type="project" value="UniProtKB-KW"/>
</dbReference>
<dbReference type="PIRSF" id="PIRSF000112">
    <property type="entry name" value="Glycerol_dehydrogenase"/>
    <property type="match status" value="1"/>
</dbReference>
<dbReference type="Pfam" id="PF13685">
    <property type="entry name" value="Fe-ADH_2"/>
    <property type="match status" value="1"/>
</dbReference>
<accession>A0AAE4MIL8</accession>
<evidence type="ECO:0000256" key="8">
    <source>
        <dbReference type="ARBA" id="ARBA00023098"/>
    </source>
</evidence>
<feature type="binding site" evidence="11 14">
    <location>
        <begin position="119"/>
        <end position="123"/>
    </location>
    <ligand>
        <name>NAD(+)</name>
        <dbReference type="ChEBI" id="CHEBI:57540"/>
    </ligand>
</feature>
<feature type="binding site" evidence="13">
    <location>
        <position position="146"/>
    </location>
    <ligand>
        <name>glycerol</name>
        <dbReference type="ChEBI" id="CHEBI:17754"/>
    </ligand>
</feature>
<comment type="subcellular location">
    <subcellularLocation>
        <location evidence="11">Cytoplasm</location>
    </subcellularLocation>
</comment>
<keyword evidence="5 11" id="KW-0521">NADP</keyword>
<evidence type="ECO:0000313" key="15">
    <source>
        <dbReference type="EMBL" id="MDV0446233.1"/>
    </source>
</evidence>
<dbReference type="GO" id="GO:0008654">
    <property type="term" value="P:phospholipid biosynthetic process"/>
    <property type="evidence" value="ECO:0007669"/>
    <property type="project" value="UniProtKB-KW"/>
</dbReference>
<dbReference type="Proteomes" id="UP001271789">
    <property type="component" value="Unassembled WGS sequence"/>
</dbReference>
<proteinExistence type="inferred from homology"/>
<feature type="binding site" evidence="11">
    <location>
        <position position="146"/>
    </location>
    <ligand>
        <name>substrate</name>
    </ligand>
</feature>
<evidence type="ECO:0000313" key="16">
    <source>
        <dbReference type="Proteomes" id="UP001271789"/>
    </source>
</evidence>
<organism evidence="15 16">
    <name type="scientific">Methanolapillus africanus</name>
    <dbReference type="NCBI Taxonomy" id="3028297"/>
    <lineage>
        <taxon>Archaea</taxon>
        <taxon>Methanobacteriati</taxon>
        <taxon>Methanobacteriota</taxon>
        <taxon>Stenosarchaea group</taxon>
        <taxon>Methanomicrobia</taxon>
        <taxon>Methanosarcinales</taxon>
        <taxon>Methanosarcinaceae</taxon>
        <taxon>Methanolapillus</taxon>
    </lineage>
</organism>
<keyword evidence="4 11" id="KW-0862">Zinc</keyword>
<comment type="function">
    <text evidence="11">Catalyzes the NAD(P)H-dependent reduction of dihydroxyacetonephosphate (DHAP or glycerone phosphate) to glycerol 1-phosphate (G1P). The G1P thus generated is used as the glycerophosphate backbone of phospholipids in the cellular membranes of Archaea.</text>
</comment>
<dbReference type="EMBL" id="JAWDKD010000002">
    <property type="protein sequence ID" value="MDV0446233.1"/>
    <property type="molecule type" value="Genomic_DNA"/>
</dbReference>
<dbReference type="GO" id="GO:0005737">
    <property type="term" value="C:cytoplasm"/>
    <property type="evidence" value="ECO:0007669"/>
    <property type="project" value="UniProtKB-SubCell"/>
</dbReference>
<keyword evidence="6 11" id="KW-0560">Oxidoreductase</keyword>
<protein>
    <recommendedName>
        <fullName evidence="11">Glycerol-1-phosphate dehydrogenase [NAD(P)+]</fullName>
        <shortName evidence="11">G1P dehydrogenase</shortName>
        <shortName evidence="11">G1PDH</shortName>
        <ecNumber evidence="11">1.1.1.261</ecNumber>
    </recommendedName>
    <alternativeName>
        <fullName evidence="11">Enantiomeric glycerophosphate synthase</fullName>
    </alternativeName>
    <alternativeName>
        <fullName evidence="11">sn-glycerol-1-phosphate dehydrogenase</fullName>
    </alternativeName>
</protein>
<dbReference type="GO" id="GO:0050492">
    <property type="term" value="F:glycerol-1-phosphate dehydrogenase [NAD(P)+] activity"/>
    <property type="evidence" value="ECO:0007669"/>
    <property type="project" value="UniProtKB-UniRule"/>
</dbReference>
<comment type="catalytic activity">
    <reaction evidence="11">
        <text>sn-glycerol 1-phosphate + NAD(+) = dihydroxyacetone phosphate + NADH + H(+)</text>
        <dbReference type="Rhea" id="RHEA:21412"/>
        <dbReference type="ChEBI" id="CHEBI:15378"/>
        <dbReference type="ChEBI" id="CHEBI:57540"/>
        <dbReference type="ChEBI" id="CHEBI:57642"/>
        <dbReference type="ChEBI" id="CHEBI:57685"/>
        <dbReference type="ChEBI" id="CHEBI:57945"/>
        <dbReference type="EC" id="1.1.1.261"/>
    </reaction>
</comment>
<keyword evidence="8 11" id="KW-0443">Lipid metabolism</keyword>
<comment type="pathway">
    <text evidence="11">Membrane lipid metabolism; glycerophospholipid metabolism.</text>
</comment>
<evidence type="ECO:0000256" key="1">
    <source>
        <dbReference type="ARBA" id="ARBA00022490"/>
    </source>
</evidence>
<evidence type="ECO:0000256" key="2">
    <source>
        <dbReference type="ARBA" id="ARBA00022516"/>
    </source>
</evidence>
<dbReference type="InterPro" id="IPR032837">
    <property type="entry name" value="G1PDH"/>
</dbReference>
<keyword evidence="16" id="KW-1185">Reference proteome</keyword>
<evidence type="ECO:0000256" key="10">
    <source>
        <dbReference type="ARBA" id="ARBA00023264"/>
    </source>
</evidence>
<dbReference type="SUPFAM" id="SSF56796">
    <property type="entry name" value="Dehydroquinate synthase-like"/>
    <property type="match status" value="1"/>
</dbReference>
<evidence type="ECO:0000256" key="7">
    <source>
        <dbReference type="ARBA" id="ARBA00023027"/>
    </source>
</evidence>
<evidence type="ECO:0000256" key="4">
    <source>
        <dbReference type="ARBA" id="ARBA00022833"/>
    </source>
</evidence>
<dbReference type="Gene3D" id="1.20.1090.10">
    <property type="entry name" value="Dehydroquinate synthase-like - alpha domain"/>
    <property type="match status" value="1"/>
</dbReference>
<keyword evidence="9 11" id="KW-0594">Phospholipid biosynthesis</keyword>
<keyword evidence="3 11" id="KW-0479">Metal-binding</keyword>
<dbReference type="AlphaFoldDB" id="A0AAE4MIL8"/>
<comment type="cofactor">
    <cofactor evidence="11 12">
        <name>Zn(2+)</name>
        <dbReference type="ChEBI" id="CHEBI:29105"/>
    </cofactor>
    <text evidence="11 12">Binds 1 zinc ion per subunit.</text>
</comment>
<dbReference type="CDD" id="cd08173">
    <property type="entry name" value="Gro1PDH"/>
    <property type="match status" value="1"/>
</dbReference>
<dbReference type="PANTHER" id="PTHR43616:SF5">
    <property type="entry name" value="GLYCEROL DEHYDROGENASE 1"/>
    <property type="match status" value="1"/>
</dbReference>
<dbReference type="PANTHER" id="PTHR43616">
    <property type="entry name" value="GLYCEROL DEHYDROGENASE"/>
    <property type="match status" value="1"/>
</dbReference>
<dbReference type="GO" id="GO:0006650">
    <property type="term" value="P:glycerophospholipid metabolic process"/>
    <property type="evidence" value="ECO:0007669"/>
    <property type="project" value="UniProtKB-UniRule"/>
</dbReference>
<comment type="caution">
    <text evidence="15">The sequence shown here is derived from an EMBL/GenBank/DDBJ whole genome shotgun (WGS) entry which is preliminary data.</text>
</comment>
<sequence length="372" mass="39851">MSKFKGQKGQAVSESSRWREDEMRESKWMQFPREVLIGNDVLKETPAVLQKLKLTGKTFIVTGKNTAGVAGNDVAALLEKEKNECYIYKSEKATLEEVEKIEAAAKEFKPKCFLGVGSGRSIDLAKLASKRCDIPFISVPTAASHDGIASSRASIHSDEKSESYAAQAPISVIADTGIISQAPFRLLAAGCGDVISNCTAVLDWELASRHQNEPFSESAALMSKMSAEMIMGSADLIRPGLDSSARMVVKALVLSGIAMSIAGSSRPASGSEHMFSHALDRIAKKPALHGEQCAIGAIMMMYLHGGDWEKIRSALIQIGVPTSASEMGIADEEIIDALLLAHTIRPERYTILGTGLTPSAAEKVAAVTKVIQ</sequence>
<feature type="binding site" evidence="11">
    <location>
        <position position="277"/>
    </location>
    <ligand>
        <name>substrate</name>
    </ligand>
</feature>
<keyword evidence="10 11" id="KW-1208">Phospholipid metabolism</keyword>
<dbReference type="InterPro" id="IPR023002">
    <property type="entry name" value="G1P_dehydrogenase_arc"/>
</dbReference>
<evidence type="ECO:0000256" key="14">
    <source>
        <dbReference type="PIRSR" id="PIRSR000112-3"/>
    </source>
</evidence>
<evidence type="ECO:0000256" key="6">
    <source>
        <dbReference type="ARBA" id="ARBA00023002"/>
    </source>
</evidence>
<feature type="binding site" evidence="11">
    <location>
        <position position="289"/>
    </location>
    <ligand>
        <name>Zn(2+)</name>
        <dbReference type="ChEBI" id="CHEBI:29105"/>
        <note>catalytic</note>
    </ligand>
</feature>
<dbReference type="InterPro" id="IPR016205">
    <property type="entry name" value="Glycerol_DH"/>
</dbReference>
<comment type="catalytic activity">
    <reaction evidence="11">
        <text>sn-glycerol 1-phosphate + NADP(+) = dihydroxyacetone phosphate + NADPH + H(+)</text>
        <dbReference type="Rhea" id="RHEA:21416"/>
        <dbReference type="ChEBI" id="CHEBI:15378"/>
        <dbReference type="ChEBI" id="CHEBI:57642"/>
        <dbReference type="ChEBI" id="CHEBI:57685"/>
        <dbReference type="ChEBI" id="CHEBI:57783"/>
        <dbReference type="ChEBI" id="CHEBI:58349"/>
        <dbReference type="EC" id="1.1.1.261"/>
    </reaction>
</comment>
<evidence type="ECO:0000256" key="13">
    <source>
        <dbReference type="PIRSR" id="PIRSR000112-2"/>
    </source>
</evidence>
<dbReference type="EC" id="1.1.1.261" evidence="11"/>
<evidence type="ECO:0000256" key="12">
    <source>
        <dbReference type="PIRSR" id="PIRSR000112-1"/>
    </source>
</evidence>
<gene>
    <name evidence="11" type="primary">egsA</name>
    <name evidence="15" type="ORF">MsAg5_00610</name>
</gene>
<evidence type="ECO:0000256" key="3">
    <source>
        <dbReference type="ARBA" id="ARBA00022723"/>
    </source>
</evidence>
<feature type="binding site" evidence="11">
    <location>
        <position position="193"/>
    </location>
    <ligand>
        <name>Zn(2+)</name>
        <dbReference type="ChEBI" id="CHEBI:29105"/>
        <note>catalytic</note>
    </ligand>
</feature>
<feature type="binding site" evidence="12">
    <location>
        <position position="289"/>
    </location>
    <ligand>
        <name>glycerol</name>
        <dbReference type="ChEBI" id="CHEBI:17754"/>
    </ligand>
</feature>